<dbReference type="PANTHER" id="PTHR34981:SF1">
    <property type="entry name" value="CELL DIVISION PROTEIN ZAPA"/>
    <property type="match status" value="1"/>
</dbReference>
<comment type="subunit">
    <text evidence="8">Homodimer. Interacts with FtsZ.</text>
</comment>
<evidence type="ECO:0000256" key="5">
    <source>
        <dbReference type="ARBA" id="ARBA00023210"/>
    </source>
</evidence>
<evidence type="ECO:0000256" key="3">
    <source>
        <dbReference type="ARBA" id="ARBA00022490"/>
    </source>
</evidence>
<dbReference type="SUPFAM" id="SSF102829">
    <property type="entry name" value="Cell division protein ZapA-like"/>
    <property type="match status" value="1"/>
</dbReference>
<sequence length="95" mass="10667">MVLSKDILGETMDDKQCKITVEVYGESYALKGDLEAERVRMIAELVDAKMRAIAKTNAYLSPTKVAVLAALNIADEYLRLENDFNQLVQMVKDVK</sequence>
<protein>
    <recommendedName>
        <fullName evidence="2">Cell division protein ZapA</fullName>
    </recommendedName>
    <alternativeName>
        <fullName evidence="9">Z ring-associated protein ZapA</fullName>
    </alternativeName>
</protein>
<dbReference type="GO" id="GO:0032153">
    <property type="term" value="C:cell division site"/>
    <property type="evidence" value="ECO:0007669"/>
    <property type="project" value="TreeGrafter"/>
</dbReference>
<dbReference type="Pfam" id="PF05164">
    <property type="entry name" value="ZapA"/>
    <property type="match status" value="1"/>
</dbReference>
<dbReference type="GO" id="GO:0000917">
    <property type="term" value="P:division septum assembly"/>
    <property type="evidence" value="ECO:0007669"/>
    <property type="project" value="UniProtKB-KW"/>
</dbReference>
<keyword evidence="3" id="KW-0963">Cytoplasm</keyword>
<evidence type="ECO:0000256" key="1">
    <source>
        <dbReference type="ARBA" id="ARBA00004496"/>
    </source>
</evidence>
<accession>A0A644VKW4</accession>
<dbReference type="Gene3D" id="6.10.250.790">
    <property type="match status" value="1"/>
</dbReference>
<dbReference type="InterPro" id="IPR053712">
    <property type="entry name" value="Bac_CellDiv_Activator"/>
</dbReference>
<dbReference type="GO" id="GO:0030428">
    <property type="term" value="C:cell septum"/>
    <property type="evidence" value="ECO:0007669"/>
    <property type="project" value="TreeGrafter"/>
</dbReference>
<comment type="caution">
    <text evidence="10">The sequence shown here is derived from an EMBL/GenBank/DDBJ whole genome shotgun (WGS) entry which is preliminary data.</text>
</comment>
<evidence type="ECO:0000256" key="4">
    <source>
        <dbReference type="ARBA" id="ARBA00022618"/>
    </source>
</evidence>
<dbReference type="GO" id="GO:0000921">
    <property type="term" value="P:septin ring assembly"/>
    <property type="evidence" value="ECO:0007669"/>
    <property type="project" value="TreeGrafter"/>
</dbReference>
<evidence type="ECO:0000256" key="9">
    <source>
        <dbReference type="ARBA" id="ARBA00033158"/>
    </source>
</evidence>
<dbReference type="GO" id="GO:0005829">
    <property type="term" value="C:cytosol"/>
    <property type="evidence" value="ECO:0007669"/>
    <property type="project" value="TreeGrafter"/>
</dbReference>
<evidence type="ECO:0000256" key="6">
    <source>
        <dbReference type="ARBA" id="ARBA00023306"/>
    </source>
</evidence>
<dbReference type="InterPro" id="IPR036192">
    <property type="entry name" value="Cell_div_ZapA-like_sf"/>
</dbReference>
<dbReference type="AlphaFoldDB" id="A0A644VKW4"/>
<organism evidence="10">
    <name type="scientific">bioreactor metagenome</name>
    <dbReference type="NCBI Taxonomy" id="1076179"/>
    <lineage>
        <taxon>unclassified sequences</taxon>
        <taxon>metagenomes</taxon>
        <taxon>ecological metagenomes</taxon>
    </lineage>
</organism>
<dbReference type="PANTHER" id="PTHR34981">
    <property type="entry name" value="CELL DIVISION PROTEIN ZAPA"/>
    <property type="match status" value="1"/>
</dbReference>
<comment type="subcellular location">
    <subcellularLocation>
        <location evidence="1">Cytoplasm</location>
    </subcellularLocation>
</comment>
<dbReference type="EMBL" id="VSSQ01000324">
    <property type="protein sequence ID" value="MPL91233.1"/>
    <property type="molecule type" value="Genomic_DNA"/>
</dbReference>
<evidence type="ECO:0000256" key="7">
    <source>
        <dbReference type="ARBA" id="ARBA00024910"/>
    </source>
</evidence>
<keyword evidence="4 10" id="KW-0132">Cell division</keyword>
<dbReference type="GO" id="GO:0043093">
    <property type="term" value="P:FtsZ-dependent cytokinesis"/>
    <property type="evidence" value="ECO:0007669"/>
    <property type="project" value="TreeGrafter"/>
</dbReference>
<gene>
    <name evidence="10" type="primary">zapA_2</name>
    <name evidence="10" type="ORF">SDC9_37299</name>
</gene>
<keyword evidence="6" id="KW-0131">Cell cycle</keyword>
<evidence type="ECO:0000256" key="8">
    <source>
        <dbReference type="ARBA" id="ARBA00026068"/>
    </source>
</evidence>
<evidence type="ECO:0000313" key="10">
    <source>
        <dbReference type="EMBL" id="MPL91233.1"/>
    </source>
</evidence>
<proteinExistence type="predicted"/>
<name>A0A644VKW4_9ZZZZ</name>
<evidence type="ECO:0000256" key="2">
    <source>
        <dbReference type="ARBA" id="ARBA00015195"/>
    </source>
</evidence>
<reference evidence="10" key="1">
    <citation type="submission" date="2019-08" db="EMBL/GenBank/DDBJ databases">
        <authorList>
            <person name="Kucharzyk K."/>
            <person name="Murdoch R.W."/>
            <person name="Higgins S."/>
            <person name="Loffler F."/>
        </authorList>
    </citation>
    <scope>NUCLEOTIDE SEQUENCE</scope>
</reference>
<comment type="function">
    <text evidence="7">Activator of cell division through the inhibition of FtsZ GTPase activity, therefore promoting FtsZ assembly into bundles of protofilaments necessary for the formation of the division Z ring. It is recruited early at mid-cell but it is not essential for cell division.</text>
</comment>
<keyword evidence="5" id="KW-0717">Septation</keyword>
<dbReference type="InterPro" id="IPR007838">
    <property type="entry name" value="Cell_div_ZapA-like"/>
</dbReference>